<protein>
    <submittedName>
        <fullName evidence="1">Uncharacterized protein</fullName>
    </submittedName>
</protein>
<comment type="caution">
    <text evidence="1">The sequence shown here is derived from an EMBL/GenBank/DDBJ whole genome shotgun (WGS) entry which is preliminary data.</text>
</comment>
<sequence length="516" mass="56487">MPLEHRSCLAMDAMASSQLSQPLSDHLSHLLIAHSELQMGSSQFAKDHLFWQLSVLQKQLNSAMKTALAADDVVYSMPSPSMHDETTCSKALPISSQDLELPYYDVAEDEWDGDSCRGMTPTGIAALQSFLNSTAEDASAAEDLYSCDEFRMFEFKVRRCTRGRSHDWTECPFAHPGEKARRRDPRRFHYSGTACADFRKGSCKRGDACEFAHGVFECWLHPARYRTQPCKDGINCPRRVCFFAHTPQQLRLLPASSTGALKSPGSSRSHPTSEKKHQFGSFHCNLDEHCTVCAAASFQTPSPTSTLISLPESPPSLSPPLSPTSPCHLFQLSVDHRPLATSQKLARHLSIPSRDQTPSINSFISAPSSPSTSPFLSSPTVGSAKAKAIAMADLAAGVQQLEYMQDTAQSWLHAQSHCSSLPSPLRHTTQSLPCSPFIAAGNPFRVWEANVDQNAVVNVKSGGGIRSNIYGDKEFAGKSVMEAAGDLPSRTCRKKMVSFECADGFPDLEWVDELVG</sequence>
<gene>
    <name evidence="1" type="ORF">O6H91_15G078600</name>
</gene>
<evidence type="ECO:0000313" key="2">
    <source>
        <dbReference type="Proteomes" id="UP001162992"/>
    </source>
</evidence>
<organism evidence="1 2">
    <name type="scientific">Diphasiastrum complanatum</name>
    <name type="common">Issler's clubmoss</name>
    <name type="synonym">Lycopodium complanatum</name>
    <dbReference type="NCBI Taxonomy" id="34168"/>
    <lineage>
        <taxon>Eukaryota</taxon>
        <taxon>Viridiplantae</taxon>
        <taxon>Streptophyta</taxon>
        <taxon>Embryophyta</taxon>
        <taxon>Tracheophyta</taxon>
        <taxon>Lycopodiopsida</taxon>
        <taxon>Lycopodiales</taxon>
        <taxon>Lycopodiaceae</taxon>
        <taxon>Lycopodioideae</taxon>
        <taxon>Diphasiastrum</taxon>
    </lineage>
</organism>
<reference evidence="2" key="1">
    <citation type="journal article" date="2024" name="Proc. Natl. Acad. Sci. U.S.A.">
        <title>Extraordinary preservation of gene collinearity over three hundred million years revealed in homosporous lycophytes.</title>
        <authorList>
            <person name="Li C."/>
            <person name="Wickell D."/>
            <person name="Kuo L.Y."/>
            <person name="Chen X."/>
            <person name="Nie B."/>
            <person name="Liao X."/>
            <person name="Peng D."/>
            <person name="Ji J."/>
            <person name="Jenkins J."/>
            <person name="Williams M."/>
            <person name="Shu S."/>
            <person name="Plott C."/>
            <person name="Barry K."/>
            <person name="Rajasekar S."/>
            <person name="Grimwood J."/>
            <person name="Han X."/>
            <person name="Sun S."/>
            <person name="Hou Z."/>
            <person name="He W."/>
            <person name="Dai G."/>
            <person name="Sun C."/>
            <person name="Schmutz J."/>
            <person name="Leebens-Mack J.H."/>
            <person name="Li F.W."/>
            <person name="Wang L."/>
        </authorList>
    </citation>
    <scope>NUCLEOTIDE SEQUENCE [LARGE SCALE GENOMIC DNA]</scope>
    <source>
        <strain evidence="2">cv. PW_Plant_1</strain>
    </source>
</reference>
<proteinExistence type="predicted"/>
<dbReference type="EMBL" id="CM055106">
    <property type="protein sequence ID" value="KAJ7530089.1"/>
    <property type="molecule type" value="Genomic_DNA"/>
</dbReference>
<evidence type="ECO:0000313" key="1">
    <source>
        <dbReference type="EMBL" id="KAJ7530089.1"/>
    </source>
</evidence>
<keyword evidence="2" id="KW-1185">Reference proteome</keyword>
<dbReference type="Proteomes" id="UP001162992">
    <property type="component" value="Chromosome 15"/>
</dbReference>
<accession>A0ACC2BK20</accession>
<name>A0ACC2BK20_DIPCM</name>